<evidence type="ECO:0000259" key="4">
    <source>
        <dbReference type="PROSITE" id="PS50949"/>
    </source>
</evidence>
<dbReference type="PRINTS" id="PR00035">
    <property type="entry name" value="HTHGNTR"/>
</dbReference>
<dbReference type="SUPFAM" id="SSF48008">
    <property type="entry name" value="GntR ligand-binding domain-like"/>
    <property type="match status" value="1"/>
</dbReference>
<keyword evidence="6" id="KW-1185">Reference proteome</keyword>
<sequence>MYDALKPIKPRKIYEEIIDQVKQLIAEGVLNPGDKLISEKELAEKLQVGRSAVREAFRALEAMGILEIRPGEGTFVRRVEPQALINVLSLVLIMDRDTTEELMELRKILEVESAGLAALRHTPEELAQMEEALAQMEADIQAGDLGEKADWKFHYAIAEATHNSLLVELMNTIAGTMQRVLRTARMQLYMTPGTPQRLLNEHKAIFLAIKEGRDQDARRAMFDHLDKVEKGLRI</sequence>
<dbReference type="Pfam" id="PF00392">
    <property type="entry name" value="GntR"/>
    <property type="match status" value="1"/>
</dbReference>
<dbReference type="RefSeq" id="WP_072867793.1">
    <property type="nucleotide sequence ID" value="NZ_FQZM01000011.1"/>
</dbReference>
<dbReference type="Proteomes" id="UP000184529">
    <property type="component" value="Unassembled WGS sequence"/>
</dbReference>
<reference evidence="6" key="1">
    <citation type="submission" date="2016-11" db="EMBL/GenBank/DDBJ databases">
        <authorList>
            <person name="Varghese N."/>
            <person name="Submissions S."/>
        </authorList>
    </citation>
    <scope>NUCLEOTIDE SEQUENCE [LARGE SCALE GENOMIC DNA]</scope>
    <source>
        <strain evidence="6">DSM 16057</strain>
    </source>
</reference>
<dbReference type="SMART" id="SM00345">
    <property type="entry name" value="HTH_GNTR"/>
    <property type="match status" value="1"/>
</dbReference>
<dbReference type="PANTHER" id="PTHR43537:SF5">
    <property type="entry name" value="UXU OPERON TRANSCRIPTIONAL REGULATOR"/>
    <property type="match status" value="1"/>
</dbReference>
<keyword evidence="2" id="KW-0238">DNA-binding</keyword>
<evidence type="ECO:0000256" key="2">
    <source>
        <dbReference type="ARBA" id="ARBA00023125"/>
    </source>
</evidence>
<dbReference type="Gene3D" id="1.20.120.530">
    <property type="entry name" value="GntR ligand-binding domain-like"/>
    <property type="match status" value="1"/>
</dbReference>
<keyword evidence="1" id="KW-0805">Transcription regulation</keyword>
<dbReference type="GO" id="GO:0003677">
    <property type="term" value="F:DNA binding"/>
    <property type="evidence" value="ECO:0007669"/>
    <property type="project" value="UniProtKB-KW"/>
</dbReference>
<gene>
    <name evidence="5" type="ORF">SAMN02745219_01077</name>
</gene>
<proteinExistence type="predicted"/>
<evidence type="ECO:0000256" key="1">
    <source>
        <dbReference type="ARBA" id="ARBA00023015"/>
    </source>
</evidence>
<dbReference type="SUPFAM" id="SSF46785">
    <property type="entry name" value="Winged helix' DNA-binding domain"/>
    <property type="match status" value="1"/>
</dbReference>
<evidence type="ECO:0000313" key="5">
    <source>
        <dbReference type="EMBL" id="SHI78793.1"/>
    </source>
</evidence>
<dbReference type="PANTHER" id="PTHR43537">
    <property type="entry name" value="TRANSCRIPTIONAL REGULATOR, GNTR FAMILY"/>
    <property type="match status" value="1"/>
</dbReference>
<keyword evidence="3" id="KW-0804">Transcription</keyword>
<dbReference type="GO" id="GO:0003700">
    <property type="term" value="F:DNA-binding transcription factor activity"/>
    <property type="evidence" value="ECO:0007669"/>
    <property type="project" value="InterPro"/>
</dbReference>
<dbReference type="Pfam" id="PF07729">
    <property type="entry name" value="FCD"/>
    <property type="match status" value="1"/>
</dbReference>
<dbReference type="SMART" id="SM00895">
    <property type="entry name" value="FCD"/>
    <property type="match status" value="1"/>
</dbReference>
<evidence type="ECO:0000313" key="6">
    <source>
        <dbReference type="Proteomes" id="UP000184529"/>
    </source>
</evidence>
<dbReference type="InterPro" id="IPR000524">
    <property type="entry name" value="Tscrpt_reg_HTH_GntR"/>
</dbReference>
<dbReference type="EMBL" id="FQZM01000011">
    <property type="protein sequence ID" value="SHI78793.1"/>
    <property type="molecule type" value="Genomic_DNA"/>
</dbReference>
<organism evidence="5 6">
    <name type="scientific">Desulfofundulus thermosubterraneus DSM 16057</name>
    <dbReference type="NCBI Taxonomy" id="1121432"/>
    <lineage>
        <taxon>Bacteria</taxon>
        <taxon>Bacillati</taxon>
        <taxon>Bacillota</taxon>
        <taxon>Clostridia</taxon>
        <taxon>Eubacteriales</taxon>
        <taxon>Peptococcaceae</taxon>
        <taxon>Desulfofundulus</taxon>
    </lineage>
</organism>
<dbReference type="Gene3D" id="1.10.10.10">
    <property type="entry name" value="Winged helix-like DNA-binding domain superfamily/Winged helix DNA-binding domain"/>
    <property type="match status" value="1"/>
</dbReference>
<name>A0A1M6E072_9FIRM</name>
<dbReference type="PROSITE" id="PS50949">
    <property type="entry name" value="HTH_GNTR"/>
    <property type="match status" value="1"/>
</dbReference>
<dbReference type="CDD" id="cd07377">
    <property type="entry name" value="WHTH_GntR"/>
    <property type="match status" value="1"/>
</dbReference>
<protein>
    <submittedName>
        <fullName evidence="5">Transcriptional regulator, GntR family</fullName>
    </submittedName>
</protein>
<dbReference type="InterPro" id="IPR008920">
    <property type="entry name" value="TF_FadR/GntR_C"/>
</dbReference>
<dbReference type="InterPro" id="IPR036388">
    <property type="entry name" value="WH-like_DNA-bd_sf"/>
</dbReference>
<dbReference type="InterPro" id="IPR011711">
    <property type="entry name" value="GntR_C"/>
</dbReference>
<evidence type="ECO:0000256" key="3">
    <source>
        <dbReference type="ARBA" id="ARBA00023163"/>
    </source>
</evidence>
<dbReference type="InterPro" id="IPR036390">
    <property type="entry name" value="WH_DNA-bd_sf"/>
</dbReference>
<dbReference type="AlphaFoldDB" id="A0A1M6E072"/>
<feature type="domain" description="HTH gntR-type" evidence="4">
    <location>
        <begin position="11"/>
        <end position="79"/>
    </location>
</feature>
<dbReference type="OrthoDB" id="9799482at2"/>
<accession>A0A1M6E072</accession>
<dbReference type="STRING" id="1121432.SAMN02745219_01077"/>